<comment type="subcellular location">
    <subcellularLocation>
        <location evidence="3">Peroxisome</location>
    </subcellularLocation>
</comment>
<dbReference type="InterPro" id="IPR029320">
    <property type="entry name" value="Acyl-CoA_ox_N"/>
</dbReference>
<dbReference type="FunFam" id="2.40.110.10:FF:000003">
    <property type="entry name" value="Acyl-coenzyme A oxidase"/>
    <property type="match status" value="1"/>
</dbReference>
<dbReference type="SUPFAM" id="SSF56645">
    <property type="entry name" value="Acyl-CoA dehydrogenase NM domain-like"/>
    <property type="match status" value="1"/>
</dbReference>
<evidence type="ECO:0000256" key="13">
    <source>
        <dbReference type="PIRSR" id="PIRSR000168-1"/>
    </source>
</evidence>
<keyword evidence="8" id="KW-0276">Fatty acid metabolism</keyword>
<organism evidence="18 19">
    <name type="scientific">Steccherinum ochraceum</name>
    <dbReference type="NCBI Taxonomy" id="92696"/>
    <lineage>
        <taxon>Eukaryota</taxon>
        <taxon>Fungi</taxon>
        <taxon>Dikarya</taxon>
        <taxon>Basidiomycota</taxon>
        <taxon>Agaricomycotina</taxon>
        <taxon>Agaricomycetes</taxon>
        <taxon>Polyporales</taxon>
        <taxon>Steccherinaceae</taxon>
        <taxon>Steccherinum</taxon>
    </lineage>
</organism>
<evidence type="ECO:0000256" key="10">
    <source>
        <dbReference type="ARBA" id="ARBA00023098"/>
    </source>
</evidence>
<comment type="catalytic activity">
    <reaction evidence="1">
        <text>a 2,3-saturated acyl-CoA + O2 = a (2E)-enoyl-CoA + H2O2</text>
        <dbReference type="Rhea" id="RHEA:38959"/>
        <dbReference type="ChEBI" id="CHEBI:15379"/>
        <dbReference type="ChEBI" id="CHEBI:16240"/>
        <dbReference type="ChEBI" id="CHEBI:58856"/>
        <dbReference type="ChEBI" id="CHEBI:65111"/>
        <dbReference type="EC" id="1.3.3.6"/>
    </reaction>
</comment>
<dbReference type="InterPro" id="IPR055060">
    <property type="entry name" value="ACOX_C_alpha1"/>
</dbReference>
<dbReference type="InterPro" id="IPR037069">
    <property type="entry name" value="AcylCoA_DH/ox_N_sf"/>
</dbReference>
<dbReference type="InterPro" id="IPR046373">
    <property type="entry name" value="Acyl-CoA_Oxase/DH_mid-dom_sf"/>
</dbReference>
<reference evidence="18 19" key="1">
    <citation type="submission" date="2018-11" db="EMBL/GenBank/DDBJ databases">
        <title>Genome assembly of Steccherinum ochraceum LE-BIN_3174, the white-rot fungus of the Steccherinaceae family (The Residual Polyporoid clade, Polyporales, Basidiomycota).</title>
        <authorList>
            <person name="Fedorova T.V."/>
            <person name="Glazunova O.A."/>
            <person name="Landesman E.O."/>
            <person name="Moiseenko K.V."/>
            <person name="Psurtseva N.V."/>
            <person name="Savinova O.S."/>
            <person name="Shakhova N.V."/>
            <person name="Tyazhelova T.V."/>
            <person name="Vasina D.V."/>
        </authorList>
    </citation>
    <scope>NUCLEOTIDE SEQUENCE [LARGE SCALE GENOMIC DNA]</scope>
    <source>
        <strain evidence="18 19">LE-BIN_3174</strain>
    </source>
</reference>
<keyword evidence="19" id="KW-1185">Reference proteome</keyword>
<sequence>MSQISSDVEAARMQIQFSVALLRDMLHGNHDEWIKHRNLVALLSQDPAFDKSLRPFLSRSERYTRALRLVSRLVELGDQHKWTPEQYATAEGLLDDPLPFTLHASAFAPVFLSQGSPHLVSTYGSLVANRGILGCYLQTELGHGSNVAGLETTATYIPESGEFEIHTPTLTATKWWIGSLGKTSTHGVVQAKLILPGGRDMGPHLFFVQLRSLEDHRVLPNISIGDIGPKAMGGYASVDNGFARFDHVRIPREHLLSRFAQVTESGEYVKPPHAKMSYGGMLMLRSRIVMWQGWIIAKAITIAIRYATVRRQGNSGPDGAERQIITYPSVYYRLLPILSRAYVFILLGRNLQASPEQAKMFAPLAKRVEAGDTSPLAEMHAISSGLKALTTNAVVQDVETARRALGGHGYSEFSGLGRIYADNLPSVTYEGDNYVLHQQVTRAAVKAFHAYVSSQHSSADTPTLTPSTLYLRTLQRDQSGSPRHVLIDWNDPQTLVDLLEKRAAYTVRQHVQNARDPDASVEQRVAKGVMEAFVARQVLGMLEGAAADYGLREPEVAVFRELLKLYLLVTAENALVDLLSLGLISVDVDDDPTLRLRRAIRDLCLKLLPQSIGLTDAFGFSDWELDSSLGRHDGKVYESLLERAQTEPLNQTEIPDGYEEYLKPLLERGRREAASRSKL</sequence>
<dbReference type="GO" id="GO:0005504">
    <property type="term" value="F:fatty acid binding"/>
    <property type="evidence" value="ECO:0007669"/>
    <property type="project" value="TreeGrafter"/>
</dbReference>
<evidence type="ECO:0000256" key="11">
    <source>
        <dbReference type="ARBA" id="ARBA00023140"/>
    </source>
</evidence>
<dbReference type="PIRSF" id="PIRSF000168">
    <property type="entry name" value="Acyl-CoA_oxidase"/>
    <property type="match status" value="1"/>
</dbReference>
<feature type="domain" description="Acyl-coenzyme A oxidase N-terminal" evidence="16">
    <location>
        <begin position="20"/>
        <end position="121"/>
    </location>
</feature>
<keyword evidence="7 12" id="KW-0274">FAD</keyword>
<evidence type="ECO:0000256" key="3">
    <source>
        <dbReference type="ARBA" id="ARBA00004275"/>
    </source>
</evidence>
<feature type="binding site" evidence="14">
    <location>
        <position position="139"/>
    </location>
    <ligand>
        <name>FAD</name>
        <dbReference type="ChEBI" id="CHEBI:57692"/>
    </ligand>
</feature>
<keyword evidence="6 12" id="KW-0285">Flavoprotein</keyword>
<dbReference type="GO" id="GO:0005777">
    <property type="term" value="C:peroxisome"/>
    <property type="evidence" value="ECO:0007669"/>
    <property type="project" value="UniProtKB-SubCell"/>
</dbReference>
<accession>A0A4V2MWH3</accession>
<dbReference type="GO" id="GO:0033540">
    <property type="term" value="P:fatty acid beta-oxidation using acyl-CoA oxidase"/>
    <property type="evidence" value="ECO:0007669"/>
    <property type="project" value="TreeGrafter"/>
</dbReference>
<evidence type="ECO:0000256" key="8">
    <source>
        <dbReference type="ARBA" id="ARBA00022832"/>
    </source>
</evidence>
<evidence type="ECO:0000256" key="12">
    <source>
        <dbReference type="PIRNR" id="PIRNR000168"/>
    </source>
</evidence>
<evidence type="ECO:0000256" key="5">
    <source>
        <dbReference type="ARBA" id="ARBA00006288"/>
    </source>
</evidence>
<proteinExistence type="inferred from homology"/>
<evidence type="ECO:0000313" key="18">
    <source>
        <dbReference type="EMBL" id="TCD66247.1"/>
    </source>
</evidence>
<evidence type="ECO:0000256" key="14">
    <source>
        <dbReference type="PIRSR" id="PIRSR000168-2"/>
    </source>
</evidence>
<dbReference type="Gene3D" id="1.20.140.10">
    <property type="entry name" value="Butyryl-CoA Dehydrogenase, subunit A, domain 3"/>
    <property type="match status" value="2"/>
</dbReference>
<dbReference type="Gene3D" id="2.40.110.10">
    <property type="entry name" value="Butyryl-CoA Dehydrogenase, subunit A, domain 2"/>
    <property type="match status" value="1"/>
</dbReference>
<dbReference type="Pfam" id="PF22924">
    <property type="entry name" value="ACOX_C_alpha1"/>
    <property type="match status" value="1"/>
</dbReference>
<dbReference type="PANTHER" id="PTHR10909:SF250">
    <property type="entry name" value="PEROXISOMAL ACYL-COENZYME A OXIDASE 1"/>
    <property type="match status" value="1"/>
</dbReference>
<protein>
    <recommendedName>
        <fullName evidence="12">Acyl-coenzyme A oxidase</fullName>
    </recommendedName>
</protein>
<feature type="domain" description="Acyl-CoA oxidase C-alpha1" evidence="17">
    <location>
        <begin position="278"/>
        <end position="444"/>
    </location>
</feature>
<comment type="pathway">
    <text evidence="4">Lipid metabolism; peroxisomal fatty acid beta-oxidation.</text>
</comment>
<name>A0A4V2MWH3_9APHY</name>
<evidence type="ECO:0000256" key="2">
    <source>
        <dbReference type="ARBA" id="ARBA00001974"/>
    </source>
</evidence>
<feature type="active site" description="Proton acceptor" evidence="13">
    <location>
        <position position="430"/>
    </location>
</feature>
<dbReference type="SUPFAM" id="SSF47203">
    <property type="entry name" value="Acyl-CoA dehydrogenase C-terminal domain-like"/>
    <property type="match status" value="2"/>
</dbReference>
<comment type="caution">
    <text evidence="18">The sequence shown here is derived from an EMBL/GenBank/DDBJ whole genome shotgun (WGS) entry which is preliminary data.</text>
</comment>
<feature type="binding site" evidence="14">
    <location>
        <position position="178"/>
    </location>
    <ligand>
        <name>FAD</name>
        <dbReference type="ChEBI" id="CHEBI:57692"/>
    </ligand>
</feature>
<evidence type="ECO:0000256" key="6">
    <source>
        <dbReference type="ARBA" id="ARBA00022630"/>
    </source>
</evidence>
<evidence type="ECO:0000259" key="15">
    <source>
        <dbReference type="Pfam" id="PF01756"/>
    </source>
</evidence>
<dbReference type="Pfam" id="PF14749">
    <property type="entry name" value="Acyl-CoA_ox_N"/>
    <property type="match status" value="1"/>
</dbReference>
<dbReference type="STRING" id="92696.A0A4V2MWH3"/>
<keyword evidence="10" id="KW-0443">Lipid metabolism</keyword>
<dbReference type="GO" id="GO:0055088">
    <property type="term" value="P:lipid homeostasis"/>
    <property type="evidence" value="ECO:0007669"/>
    <property type="project" value="TreeGrafter"/>
</dbReference>
<dbReference type="OrthoDB" id="538336at2759"/>
<evidence type="ECO:0000256" key="9">
    <source>
        <dbReference type="ARBA" id="ARBA00023002"/>
    </source>
</evidence>
<dbReference type="InterPro" id="IPR009100">
    <property type="entry name" value="AcylCoA_DH/oxidase_NM_dom_sf"/>
</dbReference>
<evidence type="ECO:0000256" key="1">
    <source>
        <dbReference type="ARBA" id="ARBA00001201"/>
    </source>
</evidence>
<dbReference type="EMBL" id="RWJN01000143">
    <property type="protein sequence ID" value="TCD66247.1"/>
    <property type="molecule type" value="Genomic_DNA"/>
</dbReference>
<evidence type="ECO:0000313" key="19">
    <source>
        <dbReference type="Proteomes" id="UP000292702"/>
    </source>
</evidence>
<dbReference type="PANTHER" id="PTHR10909">
    <property type="entry name" value="ELECTRON TRANSPORT OXIDOREDUCTASE"/>
    <property type="match status" value="1"/>
</dbReference>
<evidence type="ECO:0000256" key="4">
    <source>
        <dbReference type="ARBA" id="ARBA00004846"/>
    </source>
</evidence>
<comment type="cofactor">
    <cofactor evidence="2">
        <name>FAD</name>
        <dbReference type="ChEBI" id="CHEBI:57692"/>
    </cofactor>
</comment>
<gene>
    <name evidence="18" type="ORF">EIP91_001610</name>
</gene>
<dbReference type="AlphaFoldDB" id="A0A4V2MWH3"/>
<dbReference type="FunFam" id="1.20.140.10:FF:000015">
    <property type="entry name" value="Acyl-coenzyme A oxidase"/>
    <property type="match status" value="1"/>
</dbReference>
<evidence type="ECO:0000256" key="7">
    <source>
        <dbReference type="ARBA" id="ARBA00022827"/>
    </source>
</evidence>
<evidence type="ECO:0000259" key="16">
    <source>
        <dbReference type="Pfam" id="PF14749"/>
    </source>
</evidence>
<dbReference type="Gene3D" id="1.10.540.10">
    <property type="entry name" value="Acyl-CoA dehydrogenase/oxidase, N-terminal domain"/>
    <property type="match status" value="1"/>
</dbReference>
<keyword evidence="9" id="KW-0560">Oxidoreductase</keyword>
<feature type="domain" description="Acyl-CoA oxidase C-terminal" evidence="15">
    <location>
        <begin position="492"/>
        <end position="666"/>
    </location>
</feature>
<dbReference type="Pfam" id="PF01756">
    <property type="entry name" value="ACOX"/>
    <property type="match status" value="1"/>
</dbReference>
<dbReference type="GO" id="GO:0003997">
    <property type="term" value="F:acyl-CoA oxidase activity"/>
    <property type="evidence" value="ECO:0007669"/>
    <property type="project" value="UniProtKB-EC"/>
</dbReference>
<dbReference type="Proteomes" id="UP000292702">
    <property type="component" value="Unassembled WGS sequence"/>
</dbReference>
<dbReference type="GO" id="GO:0071949">
    <property type="term" value="F:FAD binding"/>
    <property type="evidence" value="ECO:0007669"/>
    <property type="project" value="InterPro"/>
</dbReference>
<keyword evidence="11" id="KW-0576">Peroxisome</keyword>
<dbReference type="InterPro" id="IPR012258">
    <property type="entry name" value="Acyl-CoA_oxidase"/>
</dbReference>
<comment type="similarity">
    <text evidence="5 12">Belongs to the acyl-CoA oxidase family.</text>
</comment>
<dbReference type="InterPro" id="IPR002655">
    <property type="entry name" value="Acyl-CoA_oxidase_C"/>
</dbReference>
<evidence type="ECO:0000259" key="17">
    <source>
        <dbReference type="Pfam" id="PF22924"/>
    </source>
</evidence>
<dbReference type="InterPro" id="IPR036250">
    <property type="entry name" value="AcylCo_DH-like_C"/>
</dbReference>